<dbReference type="RefSeq" id="XP_033595137.1">
    <property type="nucleotide sequence ID" value="XM_033747736.1"/>
</dbReference>
<dbReference type="PANTHER" id="PTHR35392">
    <property type="entry name" value="ZN(II)2CYS6 TRANSCRIPTION FACTOR (EUROFUNG)-RELATED-RELATED"/>
    <property type="match status" value="1"/>
</dbReference>
<feature type="compositionally biased region" description="Polar residues" evidence="1">
    <location>
        <begin position="7"/>
        <end position="22"/>
    </location>
</feature>
<proteinExistence type="predicted"/>
<dbReference type="InterPro" id="IPR052973">
    <property type="entry name" value="Fungal_sec-metab_reg_TF"/>
</dbReference>
<name>A0A6A6VSC3_9PEZI</name>
<feature type="region of interest" description="Disordered" evidence="1">
    <location>
        <begin position="1"/>
        <end position="22"/>
    </location>
</feature>
<keyword evidence="3" id="KW-1185">Reference proteome</keyword>
<reference evidence="2" key="1">
    <citation type="journal article" date="2020" name="Stud. Mycol.">
        <title>101 Dothideomycetes genomes: a test case for predicting lifestyles and emergence of pathogens.</title>
        <authorList>
            <person name="Haridas S."/>
            <person name="Albert R."/>
            <person name="Binder M."/>
            <person name="Bloem J."/>
            <person name="Labutti K."/>
            <person name="Salamov A."/>
            <person name="Andreopoulos B."/>
            <person name="Baker S."/>
            <person name="Barry K."/>
            <person name="Bills G."/>
            <person name="Bluhm B."/>
            <person name="Cannon C."/>
            <person name="Castanera R."/>
            <person name="Culley D."/>
            <person name="Daum C."/>
            <person name="Ezra D."/>
            <person name="Gonzalez J."/>
            <person name="Henrissat B."/>
            <person name="Kuo A."/>
            <person name="Liang C."/>
            <person name="Lipzen A."/>
            <person name="Lutzoni F."/>
            <person name="Magnuson J."/>
            <person name="Mondo S."/>
            <person name="Nolan M."/>
            <person name="Ohm R."/>
            <person name="Pangilinan J."/>
            <person name="Park H.-J."/>
            <person name="Ramirez L."/>
            <person name="Alfaro M."/>
            <person name="Sun H."/>
            <person name="Tritt A."/>
            <person name="Yoshinaga Y."/>
            <person name="Zwiers L.-H."/>
            <person name="Turgeon B."/>
            <person name="Goodwin S."/>
            <person name="Spatafora J."/>
            <person name="Crous P."/>
            <person name="Grigoriev I."/>
        </authorList>
    </citation>
    <scope>NUCLEOTIDE SEQUENCE</scope>
    <source>
        <strain evidence="2">CBS 121739</strain>
    </source>
</reference>
<evidence type="ECO:0000256" key="1">
    <source>
        <dbReference type="SAM" id="MobiDB-lite"/>
    </source>
</evidence>
<dbReference type="EMBL" id="ML996599">
    <property type="protein sequence ID" value="KAF2752686.1"/>
    <property type="molecule type" value="Genomic_DNA"/>
</dbReference>
<gene>
    <name evidence="2" type="ORF">EJ05DRAFT_505807</name>
</gene>
<dbReference type="GeneID" id="54488790"/>
<dbReference type="Proteomes" id="UP000799437">
    <property type="component" value="Unassembled WGS sequence"/>
</dbReference>
<accession>A0A6A6VSC3</accession>
<dbReference type="PANTHER" id="PTHR35392:SF1">
    <property type="entry name" value="ZN(II)2CYS6 TRANSCRIPTION FACTOR (EUROFUNG)"/>
    <property type="match status" value="1"/>
</dbReference>
<dbReference type="OrthoDB" id="4226666at2759"/>
<evidence type="ECO:0000313" key="3">
    <source>
        <dbReference type="Proteomes" id="UP000799437"/>
    </source>
</evidence>
<evidence type="ECO:0000313" key="2">
    <source>
        <dbReference type="EMBL" id="KAF2752686.1"/>
    </source>
</evidence>
<dbReference type="AlphaFoldDB" id="A0A6A6VSC3"/>
<organism evidence="2 3">
    <name type="scientific">Pseudovirgaria hyperparasitica</name>
    <dbReference type="NCBI Taxonomy" id="470096"/>
    <lineage>
        <taxon>Eukaryota</taxon>
        <taxon>Fungi</taxon>
        <taxon>Dikarya</taxon>
        <taxon>Ascomycota</taxon>
        <taxon>Pezizomycotina</taxon>
        <taxon>Dothideomycetes</taxon>
        <taxon>Dothideomycetes incertae sedis</taxon>
        <taxon>Acrospermales</taxon>
        <taxon>Acrospermaceae</taxon>
        <taxon>Pseudovirgaria</taxon>
    </lineage>
</organism>
<sequence>MPPLPLSFSNPGPTWQGASSASKDNFVTDRKAPVGWPCMIQTDECDPGEICRRYVNRSQNPGDDWKLGCCRDTLPDLMIFLLPTWISDLHRKKTLIELCETNVHDWGKSMIKIQLTPGWGLPWLEVDVYEFKPRNPELLRQFQYFKDAKTGQNIRVEEFAKQMFECLVNIDPAQ</sequence>
<protein>
    <submittedName>
        <fullName evidence="2">Uncharacterized protein</fullName>
    </submittedName>
</protein>